<feature type="non-terminal residue" evidence="1">
    <location>
        <position position="1"/>
    </location>
</feature>
<accession>A0A371FMB8</accession>
<keyword evidence="2" id="KW-1185">Reference proteome</keyword>
<dbReference type="Proteomes" id="UP000257109">
    <property type="component" value="Unassembled WGS sequence"/>
</dbReference>
<evidence type="ECO:0000313" key="1">
    <source>
        <dbReference type="EMBL" id="RDX79411.1"/>
    </source>
</evidence>
<dbReference type="OrthoDB" id="2002345at2759"/>
<dbReference type="AlphaFoldDB" id="A0A371FMB8"/>
<reference evidence="1" key="1">
    <citation type="submission" date="2018-05" db="EMBL/GenBank/DDBJ databases">
        <title>Draft genome of Mucuna pruriens seed.</title>
        <authorList>
            <person name="Nnadi N.E."/>
            <person name="Vos R."/>
            <person name="Hasami M.H."/>
            <person name="Devisetty U.K."/>
            <person name="Aguiy J.C."/>
        </authorList>
    </citation>
    <scope>NUCLEOTIDE SEQUENCE [LARGE SCALE GENOMIC DNA]</scope>
    <source>
        <strain evidence="1">JCA_2017</strain>
    </source>
</reference>
<name>A0A371FMB8_MUCPR</name>
<sequence length="106" mass="12287">MSDPYQAHSGGLTPLYLAISSRTLQLCHGSRHGRPSSSFHVSTIHFIYRYNAFSSLHDFEYKPNIPNNQSYELEQMENNNRTLKELPTPDVLYQPWCIEYPQLEPA</sequence>
<evidence type="ECO:0000313" key="2">
    <source>
        <dbReference type="Proteomes" id="UP000257109"/>
    </source>
</evidence>
<dbReference type="EMBL" id="QJKJ01008548">
    <property type="protein sequence ID" value="RDX79411.1"/>
    <property type="molecule type" value="Genomic_DNA"/>
</dbReference>
<gene>
    <name evidence="1" type="ORF">CR513_40167</name>
</gene>
<organism evidence="1 2">
    <name type="scientific">Mucuna pruriens</name>
    <name type="common">Velvet bean</name>
    <name type="synonym">Dolichos pruriens</name>
    <dbReference type="NCBI Taxonomy" id="157652"/>
    <lineage>
        <taxon>Eukaryota</taxon>
        <taxon>Viridiplantae</taxon>
        <taxon>Streptophyta</taxon>
        <taxon>Embryophyta</taxon>
        <taxon>Tracheophyta</taxon>
        <taxon>Spermatophyta</taxon>
        <taxon>Magnoliopsida</taxon>
        <taxon>eudicotyledons</taxon>
        <taxon>Gunneridae</taxon>
        <taxon>Pentapetalae</taxon>
        <taxon>rosids</taxon>
        <taxon>fabids</taxon>
        <taxon>Fabales</taxon>
        <taxon>Fabaceae</taxon>
        <taxon>Papilionoideae</taxon>
        <taxon>50 kb inversion clade</taxon>
        <taxon>NPAAA clade</taxon>
        <taxon>indigoferoid/millettioid clade</taxon>
        <taxon>Phaseoleae</taxon>
        <taxon>Mucuna</taxon>
    </lineage>
</organism>
<proteinExistence type="predicted"/>
<protein>
    <submittedName>
        <fullName evidence="1">Uncharacterized protein</fullName>
    </submittedName>
</protein>
<comment type="caution">
    <text evidence="1">The sequence shown here is derived from an EMBL/GenBank/DDBJ whole genome shotgun (WGS) entry which is preliminary data.</text>
</comment>